<dbReference type="Proteomes" id="UP000003163">
    <property type="component" value="Unassembled WGS sequence"/>
</dbReference>
<dbReference type="OMA" id="SIRTICH"/>
<dbReference type="Pfam" id="PF17006">
    <property type="entry name" value="DUF5087"/>
    <property type="match status" value="1"/>
</dbReference>
<dbReference type="HOGENOM" id="CLU_686166_0_0_1"/>
<accession>J9D7M6</accession>
<dbReference type="EMBL" id="AFBI03000030">
    <property type="protein sequence ID" value="EJW03796.1"/>
    <property type="molecule type" value="Genomic_DNA"/>
</dbReference>
<dbReference type="InterPro" id="IPR031543">
    <property type="entry name" value="DUF5087"/>
</dbReference>
<dbReference type="VEuPathDB" id="MicrosporidiaDB:EDEG_01888"/>
<gene>
    <name evidence="2" type="ORF">EDEG_01888</name>
</gene>
<organism evidence="2 3">
    <name type="scientific">Edhazardia aedis (strain USNM 41457)</name>
    <name type="common">Microsporidian parasite</name>
    <dbReference type="NCBI Taxonomy" id="1003232"/>
    <lineage>
        <taxon>Eukaryota</taxon>
        <taxon>Fungi</taxon>
        <taxon>Fungi incertae sedis</taxon>
        <taxon>Microsporidia</taxon>
        <taxon>Edhazardia</taxon>
    </lineage>
</organism>
<keyword evidence="1" id="KW-0175">Coiled coil</keyword>
<keyword evidence="3" id="KW-1185">Reference proteome</keyword>
<evidence type="ECO:0000313" key="2">
    <source>
        <dbReference type="EMBL" id="EJW03796.1"/>
    </source>
</evidence>
<sequence length="480" mass="56254">MNLESEELKKCKEMCAELQEKLKEKEIIIKVLVEKLEKYTKSTSQISQDTKEVAMNNKIKHEELNSVKSQEYKNISEGFNPLKPVEANLEESVHIESYNTNSDKNGISVKDRIAAHEVKSENVDFSTKKMINENFIVESVEKEKNNINQQLTENKNAQKEVKEYNFYYKELIYIIEPKKKITQSFKVNIAPKEFVDYVENAIFAKQDAKLRILYVKNNTECIVKYLLERINRLSPYATYTTLNMVCNYLTSDQVKVLIHDIFINLERVEWLVPFIYALLSTSVYILDDSFGLTVKQLLSHQMEIDMSLCGDVKLKRFYLDIQKRLCLTISSIDYICECKKLIEKLDVFESDGNLNDKIFENGLRLKLICHYKDWDFAYNEIICNYIGPKLSETKDPAYLYYLGVLGINAYKSVGWHESVEKVFEAIQNMFESNDVLLKITAFLFLKQIKYGFEQSWIEDNQSKILNMYKINRNTLETFIC</sequence>
<reference evidence="3" key="2">
    <citation type="submission" date="2015-07" db="EMBL/GenBank/DDBJ databases">
        <title>Contrasting host-pathogen interactions and genome evolution in two generalist and specialist microsporidian pathogens of mosquitoes.</title>
        <authorList>
            <consortium name="The Broad Institute Genomics Platform"/>
            <consortium name="The Broad Institute Genome Sequencing Center for Infectious Disease"/>
            <person name="Cuomo C.A."/>
            <person name="Sanscrainte N.D."/>
            <person name="Goldberg J.M."/>
            <person name="Heiman D."/>
            <person name="Young S."/>
            <person name="Zeng Q."/>
            <person name="Becnel J.J."/>
            <person name="Birren B.W."/>
        </authorList>
    </citation>
    <scope>NUCLEOTIDE SEQUENCE [LARGE SCALE GENOMIC DNA]</scope>
    <source>
        <strain evidence="3">USNM 41457</strain>
    </source>
</reference>
<dbReference type="AlphaFoldDB" id="J9D7M6"/>
<name>J9D7M6_EDHAE</name>
<dbReference type="InParanoid" id="J9D7M6"/>
<comment type="caution">
    <text evidence="2">The sequence shown here is derived from an EMBL/GenBank/DDBJ whole genome shotgun (WGS) entry which is preliminary data.</text>
</comment>
<reference evidence="2 3" key="1">
    <citation type="submission" date="2011-08" db="EMBL/GenBank/DDBJ databases">
        <authorList>
            <person name="Liu Z.J."/>
            <person name="Shi F.L."/>
            <person name="Lu J.Q."/>
            <person name="Li M."/>
            <person name="Wang Z.L."/>
        </authorList>
    </citation>
    <scope>NUCLEOTIDE SEQUENCE [LARGE SCALE GENOMIC DNA]</scope>
    <source>
        <strain evidence="2 3">USNM 41457</strain>
    </source>
</reference>
<dbReference type="OrthoDB" id="2186859at2759"/>
<feature type="coiled-coil region" evidence="1">
    <location>
        <begin position="1"/>
        <end position="35"/>
    </location>
</feature>
<evidence type="ECO:0000256" key="1">
    <source>
        <dbReference type="SAM" id="Coils"/>
    </source>
</evidence>
<proteinExistence type="predicted"/>
<protein>
    <submittedName>
        <fullName evidence="2">Uncharacterized protein</fullName>
    </submittedName>
</protein>
<evidence type="ECO:0000313" key="3">
    <source>
        <dbReference type="Proteomes" id="UP000003163"/>
    </source>
</evidence>